<dbReference type="EC" id="2.1.1.72" evidence="1"/>
<evidence type="ECO:0000256" key="5">
    <source>
        <dbReference type="ARBA" id="ARBA00022747"/>
    </source>
</evidence>
<keyword evidence="5" id="KW-0680">Restriction system</keyword>
<evidence type="ECO:0000259" key="8">
    <source>
        <dbReference type="Pfam" id="PF12161"/>
    </source>
</evidence>
<dbReference type="Gene3D" id="3.40.50.150">
    <property type="entry name" value="Vaccinia Virus protein VP39"/>
    <property type="match status" value="1"/>
</dbReference>
<dbReference type="RefSeq" id="WP_049625735.1">
    <property type="nucleotide sequence ID" value="NZ_LDNT01000065.1"/>
</dbReference>
<organism evidence="9 10">
    <name type="scientific">Geobacillus stearothermophilus</name>
    <name type="common">Bacillus stearothermophilus</name>
    <dbReference type="NCBI Taxonomy" id="1422"/>
    <lineage>
        <taxon>Bacteria</taxon>
        <taxon>Bacillati</taxon>
        <taxon>Bacillota</taxon>
        <taxon>Bacilli</taxon>
        <taxon>Bacillales</taxon>
        <taxon>Anoxybacillaceae</taxon>
        <taxon>Geobacillus</taxon>
    </lineage>
</organism>
<dbReference type="PRINTS" id="PR00507">
    <property type="entry name" value="N12N6MTFRASE"/>
</dbReference>
<dbReference type="PANTHER" id="PTHR42933:SF3">
    <property type="entry name" value="TYPE I RESTRICTION ENZYME MJAVIII METHYLASE SUBUNIT"/>
    <property type="match status" value="1"/>
</dbReference>
<reference evidence="9 10" key="1">
    <citation type="submission" date="2016-03" db="EMBL/GenBank/DDBJ databases">
        <title>Spore heat resistance.</title>
        <authorList>
            <person name="Boekhorst J."/>
            <person name="Berendsen E.M."/>
            <person name="Wells-Bennik M.H."/>
            <person name="Kuipers O.P."/>
        </authorList>
    </citation>
    <scope>NUCLEOTIDE SEQUENCE [LARGE SCALE GENOMIC DNA]</scope>
    <source>
        <strain evidence="9 10">GS8</strain>
    </source>
</reference>
<evidence type="ECO:0000313" key="10">
    <source>
        <dbReference type="Proteomes" id="UP000773850"/>
    </source>
</evidence>
<proteinExistence type="predicted"/>
<keyword evidence="2" id="KW-0489">Methyltransferase</keyword>
<dbReference type="InterPro" id="IPR022749">
    <property type="entry name" value="D12N6_MeTrfase_N"/>
</dbReference>
<evidence type="ECO:0000256" key="2">
    <source>
        <dbReference type="ARBA" id="ARBA00022603"/>
    </source>
</evidence>
<dbReference type="CDD" id="cd02440">
    <property type="entry name" value="AdoMet_MTases"/>
    <property type="match status" value="1"/>
</dbReference>
<dbReference type="InterPro" id="IPR051537">
    <property type="entry name" value="DNA_Adenine_Mtase"/>
</dbReference>
<name>A0ABQ7HAR9_GEOSE</name>
<feature type="domain" description="DNA methylase adenine-specific" evidence="7">
    <location>
        <begin position="154"/>
        <end position="457"/>
    </location>
</feature>
<dbReference type="PANTHER" id="PTHR42933">
    <property type="entry name" value="SLR6095 PROTEIN"/>
    <property type="match status" value="1"/>
</dbReference>
<evidence type="ECO:0000256" key="1">
    <source>
        <dbReference type="ARBA" id="ARBA00011900"/>
    </source>
</evidence>
<dbReference type="SUPFAM" id="SSF53335">
    <property type="entry name" value="S-adenosyl-L-methionine-dependent methyltransferases"/>
    <property type="match status" value="1"/>
</dbReference>
<feature type="domain" description="N6 adenine-specific DNA methyltransferase N-terminal" evidence="8">
    <location>
        <begin position="9"/>
        <end position="139"/>
    </location>
</feature>
<dbReference type="Pfam" id="PF02384">
    <property type="entry name" value="N6_Mtase"/>
    <property type="match status" value="1"/>
</dbReference>
<evidence type="ECO:0000256" key="3">
    <source>
        <dbReference type="ARBA" id="ARBA00022679"/>
    </source>
</evidence>
<dbReference type="EMBL" id="LUCS01000042">
    <property type="protein sequence ID" value="KAF6509285.1"/>
    <property type="molecule type" value="Genomic_DNA"/>
</dbReference>
<dbReference type="InterPro" id="IPR003356">
    <property type="entry name" value="DNA_methylase_A-5"/>
</dbReference>
<keyword evidence="10" id="KW-1185">Reference proteome</keyword>
<evidence type="ECO:0000259" key="7">
    <source>
        <dbReference type="Pfam" id="PF02384"/>
    </source>
</evidence>
<evidence type="ECO:0000256" key="6">
    <source>
        <dbReference type="ARBA" id="ARBA00047942"/>
    </source>
</evidence>
<dbReference type="InterPro" id="IPR029063">
    <property type="entry name" value="SAM-dependent_MTases_sf"/>
</dbReference>
<accession>A0ABQ7HAR9</accession>
<evidence type="ECO:0000256" key="4">
    <source>
        <dbReference type="ARBA" id="ARBA00022691"/>
    </source>
</evidence>
<dbReference type="Pfam" id="PF12161">
    <property type="entry name" value="HsdM_N"/>
    <property type="match status" value="1"/>
</dbReference>
<dbReference type="Proteomes" id="UP000773850">
    <property type="component" value="Unassembled WGS sequence"/>
</dbReference>
<keyword evidence="4" id="KW-0949">S-adenosyl-L-methionine</keyword>
<comment type="caution">
    <text evidence="9">The sequence shown here is derived from an EMBL/GenBank/DDBJ whole genome shotgun (WGS) entry which is preliminary data.</text>
</comment>
<gene>
    <name evidence="9" type="ORF">GS8_3337</name>
</gene>
<keyword evidence="3" id="KW-0808">Transferase</keyword>
<evidence type="ECO:0000313" key="9">
    <source>
        <dbReference type="EMBL" id="KAF6509285.1"/>
    </source>
</evidence>
<comment type="catalytic activity">
    <reaction evidence="6">
        <text>a 2'-deoxyadenosine in DNA + S-adenosyl-L-methionine = an N(6)-methyl-2'-deoxyadenosine in DNA + S-adenosyl-L-homocysteine + H(+)</text>
        <dbReference type="Rhea" id="RHEA:15197"/>
        <dbReference type="Rhea" id="RHEA-COMP:12418"/>
        <dbReference type="Rhea" id="RHEA-COMP:12419"/>
        <dbReference type="ChEBI" id="CHEBI:15378"/>
        <dbReference type="ChEBI" id="CHEBI:57856"/>
        <dbReference type="ChEBI" id="CHEBI:59789"/>
        <dbReference type="ChEBI" id="CHEBI:90615"/>
        <dbReference type="ChEBI" id="CHEBI:90616"/>
        <dbReference type="EC" id="2.1.1.72"/>
    </reaction>
</comment>
<sequence length="656" mass="76091">MNFSDKVSLIWNTAELLRGDYKQSDYGKVILPLTVIRRLDCVLEPTKDAVLEKYKTMQEPLTLFNQRILYRVANAPFYNVSPFTLKSLKNYPNLLADNFRTYLNGFSENVREILRHFDFDVHIQRLSESNLLYLVLDEFLKINLHPDVVSNIEMGYIFEELIRRFSEQSNETAGEHFTPREVIKLMVNILFDADKEALTGEKVVRKIYDPACGTGGMLAVAHEYLRKLNPTMNIEVFGQELNPESYAICKADMLIKGLNASNIKFGNSFTQDGLENEQFHYFLSNPPFGVDWKKVQKEIEKEHKELGYSGRFGAGLPRVSDGSLLFLQHMISKMKPGESRIAIVLNGSPLFTGGAGSGESEIRRWIIENDWLEAIIALPTDLFYNTGIATYVWILSNHKSPERQGKIQLINAVDFYQKMRKSLGNKRNELTEEHIQKIVELYSFFEENEYSKIFDNEDFGYRRITIERPLRLNFQTSKERIERLYEQKSFTKLTKEEQEAIINAIRDIDDSKLFRNRDEFEKELKKVIKKAGLSIKASVMKAILTALSERDEHADICLDKDGNPEPDPELRDYENVPLKQDIYEYFEQEVKPYVPDAWINETITDDKDGFVGKVGYEIPFTRYFYKFEKLRPSSEIAKEIQELEASIVEKIRGLLA</sequence>
<protein>
    <recommendedName>
        <fullName evidence="1">site-specific DNA-methyltransferase (adenine-specific)</fullName>
        <ecNumber evidence="1">2.1.1.72</ecNumber>
    </recommendedName>
</protein>